<keyword evidence="3" id="KW-1185">Reference proteome</keyword>
<keyword evidence="1" id="KW-0812">Transmembrane</keyword>
<proteinExistence type="predicted"/>
<protein>
    <submittedName>
        <fullName evidence="2">Uncharacterized protein</fullName>
    </submittedName>
</protein>
<evidence type="ECO:0000313" key="3">
    <source>
        <dbReference type="Proteomes" id="UP001597092"/>
    </source>
</evidence>
<dbReference type="EMBL" id="JBHUDP010000004">
    <property type="protein sequence ID" value="MFD1686365.1"/>
    <property type="molecule type" value="Genomic_DNA"/>
</dbReference>
<keyword evidence="1" id="KW-1133">Transmembrane helix</keyword>
<dbReference type="RefSeq" id="WP_256305391.1">
    <property type="nucleotide sequence ID" value="NZ_JANHAW010000001.1"/>
</dbReference>
<reference evidence="2 3" key="1">
    <citation type="journal article" date="2019" name="Int. J. Syst. Evol. Microbiol.">
        <title>The Global Catalogue of Microorganisms (GCM) 10K type strain sequencing project: providing services to taxonomists for standard genome sequencing and annotation.</title>
        <authorList>
            <consortium name="The Broad Institute Genomics Platform"/>
            <consortium name="The Broad Institute Genome Sequencing Center for Infectious Disease"/>
            <person name="Wu L."/>
            <person name="Ma J."/>
        </authorList>
    </citation>
    <scope>NUCLEOTIDE SEQUENCE [LARGE SCALE GENOMIC DNA]</scope>
    <source>
        <strain evidence="2 3">CGMCC 1.10387</strain>
    </source>
</reference>
<evidence type="ECO:0000256" key="1">
    <source>
        <dbReference type="SAM" id="Phobius"/>
    </source>
</evidence>
<comment type="caution">
    <text evidence="2">The sequence shown here is derived from an EMBL/GenBank/DDBJ whole genome shotgun (WGS) entry which is preliminary data.</text>
</comment>
<accession>A0ABD6DWX7</accession>
<evidence type="ECO:0000313" key="2">
    <source>
        <dbReference type="EMBL" id="MFD1686365.1"/>
    </source>
</evidence>
<keyword evidence="1" id="KW-0472">Membrane</keyword>
<dbReference type="Proteomes" id="UP001597092">
    <property type="component" value="Unassembled WGS sequence"/>
</dbReference>
<name>A0ABD6DWX7_9EURY</name>
<sequence>MGLLKSIGLLVLFGFAVQIVGATLSVVVEETVPSLIPSALEVSSANPEAMMLWTGVGFAVVLVFYGGYRVIR</sequence>
<dbReference type="AlphaFoldDB" id="A0ABD6DWX7"/>
<gene>
    <name evidence="2" type="ORF">ACFSAS_12150</name>
</gene>
<organism evidence="2 3">
    <name type="scientific">Halobellus litoreus</name>
    <dbReference type="NCBI Taxonomy" id="755310"/>
    <lineage>
        <taxon>Archaea</taxon>
        <taxon>Methanobacteriati</taxon>
        <taxon>Methanobacteriota</taxon>
        <taxon>Stenosarchaea group</taxon>
        <taxon>Halobacteria</taxon>
        <taxon>Halobacteriales</taxon>
        <taxon>Haloferacaceae</taxon>
        <taxon>Halobellus</taxon>
    </lineage>
</organism>
<feature type="transmembrane region" description="Helical" evidence="1">
    <location>
        <begin position="49"/>
        <end position="68"/>
    </location>
</feature>